<dbReference type="Pfam" id="PF00501">
    <property type="entry name" value="AMP-binding"/>
    <property type="match status" value="1"/>
</dbReference>
<keyword evidence="4" id="KW-1185">Reference proteome</keyword>
<evidence type="ECO:0000259" key="2">
    <source>
        <dbReference type="Pfam" id="PF00501"/>
    </source>
</evidence>
<gene>
    <name evidence="3" type="ORF">OEA41_007878</name>
</gene>
<comment type="caution">
    <text evidence="3">The sequence shown here is derived from an EMBL/GenBank/DDBJ whole genome shotgun (WGS) entry which is preliminary data.</text>
</comment>
<feature type="domain" description="AMP-dependent synthetase/ligase" evidence="2">
    <location>
        <begin position="60"/>
        <end position="321"/>
    </location>
</feature>
<sequence>MATAKGQTRDENLQRKCVVVDDLIRNLAEEDGQAPLIAYPRGERSVSDFEKFTAIQIDEFVSNAVESLISEGLSGPIDRSASSVVGLLGRSDFEYVITMFALSRLGYTVLLLSPHLPVQVYVSLITNTGCDTLISSKYLRGTVDEIARGYQLKTLMLLSMSSFVVSALPRRCMEHRKPSSNGDIAFILHSSGSTGLPKCSYLTHATCLHNFSLGYRLHGLLTLPLYHMHGHSCLYRTMKTCFMYNASLPFTAKHLNTALDEAQPELLLTVPYGLKLLSESSAGIDALRKCKMVSYAGSACPDELGDYLSACGVTLASTYGL</sequence>
<proteinExistence type="inferred from homology"/>
<dbReference type="SUPFAM" id="SSF56801">
    <property type="entry name" value="Acetyl-CoA synthetase-like"/>
    <property type="match status" value="1"/>
</dbReference>
<dbReference type="Gene3D" id="3.40.50.12780">
    <property type="entry name" value="N-terminal domain of ligase-like"/>
    <property type="match status" value="1"/>
</dbReference>
<dbReference type="AlphaFoldDB" id="A0AAD9ZED5"/>
<evidence type="ECO:0000313" key="4">
    <source>
        <dbReference type="Proteomes" id="UP001276659"/>
    </source>
</evidence>
<organism evidence="3 4">
    <name type="scientific">Lepraria neglecta</name>
    <dbReference type="NCBI Taxonomy" id="209136"/>
    <lineage>
        <taxon>Eukaryota</taxon>
        <taxon>Fungi</taxon>
        <taxon>Dikarya</taxon>
        <taxon>Ascomycota</taxon>
        <taxon>Pezizomycotina</taxon>
        <taxon>Lecanoromycetes</taxon>
        <taxon>OSLEUM clade</taxon>
        <taxon>Lecanoromycetidae</taxon>
        <taxon>Lecanorales</taxon>
        <taxon>Lecanorineae</taxon>
        <taxon>Stereocaulaceae</taxon>
        <taxon>Lepraria</taxon>
    </lineage>
</organism>
<dbReference type="PANTHER" id="PTHR43201">
    <property type="entry name" value="ACYL-COA SYNTHETASE"/>
    <property type="match status" value="1"/>
</dbReference>
<dbReference type="GO" id="GO:0031956">
    <property type="term" value="F:medium-chain fatty acid-CoA ligase activity"/>
    <property type="evidence" value="ECO:0007669"/>
    <property type="project" value="TreeGrafter"/>
</dbReference>
<dbReference type="InterPro" id="IPR042099">
    <property type="entry name" value="ANL_N_sf"/>
</dbReference>
<comment type="similarity">
    <text evidence="1">Belongs to the ATP-dependent AMP-binding enzyme family.</text>
</comment>
<evidence type="ECO:0000256" key="1">
    <source>
        <dbReference type="ARBA" id="ARBA00006432"/>
    </source>
</evidence>
<dbReference type="PROSITE" id="PS00455">
    <property type="entry name" value="AMP_BINDING"/>
    <property type="match status" value="1"/>
</dbReference>
<dbReference type="PANTHER" id="PTHR43201:SF8">
    <property type="entry name" value="ACYL-COA SYNTHETASE FAMILY MEMBER 3"/>
    <property type="match status" value="1"/>
</dbReference>
<name>A0AAD9ZED5_9LECA</name>
<dbReference type="EMBL" id="JASNWA010000004">
    <property type="protein sequence ID" value="KAK3176555.1"/>
    <property type="molecule type" value="Genomic_DNA"/>
</dbReference>
<protein>
    <submittedName>
        <fullName evidence="3">NRPS-like protein biosynthetic cluster</fullName>
    </submittedName>
</protein>
<dbReference type="InterPro" id="IPR000873">
    <property type="entry name" value="AMP-dep_synth/lig_dom"/>
</dbReference>
<dbReference type="Proteomes" id="UP001276659">
    <property type="component" value="Unassembled WGS sequence"/>
</dbReference>
<reference evidence="3" key="1">
    <citation type="submission" date="2022-11" db="EMBL/GenBank/DDBJ databases">
        <title>Chromosomal genome sequence assembly and mating type (MAT) locus characterization of the leprose asexual lichenized fungus Lepraria neglecta (Nyl.) Erichsen.</title>
        <authorList>
            <person name="Allen J.L."/>
            <person name="Pfeffer B."/>
        </authorList>
    </citation>
    <scope>NUCLEOTIDE SEQUENCE</scope>
    <source>
        <strain evidence="3">Allen 5258</strain>
    </source>
</reference>
<dbReference type="InterPro" id="IPR020845">
    <property type="entry name" value="AMP-binding_CS"/>
</dbReference>
<dbReference type="GO" id="GO:0006631">
    <property type="term" value="P:fatty acid metabolic process"/>
    <property type="evidence" value="ECO:0007669"/>
    <property type="project" value="TreeGrafter"/>
</dbReference>
<evidence type="ECO:0000313" key="3">
    <source>
        <dbReference type="EMBL" id="KAK3176555.1"/>
    </source>
</evidence>
<accession>A0AAD9ZED5</accession>